<proteinExistence type="predicted"/>
<evidence type="ECO:0000313" key="4">
    <source>
        <dbReference type="Proteomes" id="UP001193081"/>
    </source>
</evidence>
<dbReference type="InterPro" id="IPR009061">
    <property type="entry name" value="DNA-bd_dom_put_sf"/>
</dbReference>
<organism evidence="3 4">
    <name type="scientific">Candidatus Chloroploca mongolica</name>
    <dbReference type="NCBI Taxonomy" id="2528176"/>
    <lineage>
        <taxon>Bacteria</taxon>
        <taxon>Bacillati</taxon>
        <taxon>Chloroflexota</taxon>
        <taxon>Chloroflexia</taxon>
        <taxon>Chloroflexales</taxon>
        <taxon>Chloroflexineae</taxon>
        <taxon>Oscillochloridaceae</taxon>
        <taxon>Candidatus Chloroploca</taxon>
    </lineage>
</organism>
<dbReference type="PANTHER" id="PTHR30204">
    <property type="entry name" value="REDOX-CYCLING DRUG-SENSING TRANSCRIPTIONAL ACTIVATOR SOXR"/>
    <property type="match status" value="1"/>
</dbReference>
<dbReference type="EMBL" id="SIJK02000017">
    <property type="protein sequence ID" value="MBP1466281.1"/>
    <property type="molecule type" value="Genomic_DNA"/>
</dbReference>
<dbReference type="Gene3D" id="1.10.1660.10">
    <property type="match status" value="1"/>
</dbReference>
<dbReference type="PROSITE" id="PS50937">
    <property type="entry name" value="HTH_MERR_2"/>
    <property type="match status" value="1"/>
</dbReference>
<comment type="caution">
    <text evidence="3">The sequence shown here is derived from an EMBL/GenBank/DDBJ whole genome shotgun (WGS) entry which is preliminary data.</text>
</comment>
<gene>
    <name evidence="3" type="ORF">EYB53_011245</name>
</gene>
<keyword evidence="1" id="KW-0238">DNA-binding</keyword>
<dbReference type="Pfam" id="PF13411">
    <property type="entry name" value="MerR_1"/>
    <property type="match status" value="1"/>
</dbReference>
<dbReference type="InterPro" id="IPR000551">
    <property type="entry name" value="MerR-type_HTH_dom"/>
</dbReference>
<accession>A0ABS4DA09</accession>
<dbReference type="Proteomes" id="UP001193081">
    <property type="component" value="Unassembled WGS sequence"/>
</dbReference>
<dbReference type="PROSITE" id="PS00552">
    <property type="entry name" value="HTH_MERR_1"/>
    <property type="match status" value="1"/>
</dbReference>
<feature type="domain" description="HTH merR-type" evidence="2">
    <location>
        <begin position="7"/>
        <end position="74"/>
    </location>
</feature>
<sequence>MRGTRVTIGVAAQLLGVSAKTLRHYQRRGLLSDTHREANGYRSFGAADLLRVQQIRRLQSLGLSLTQVQALLDAPDADSSLQAALAQLAAEVEIQIAQLEARRALIARLAADPQTLMEQPLIPSPTAALIEASLGDLADEVSPWMREADAYLLGQLDTVLGNDSAYHAQMQELAQLAAAHPTAYQELVALGRRLEALRDADPTVPEIADLAAAYQIAVTENVLMRAMVALPVPDGPAAELLGDLLGLTAPKVLSSAQLRVFALAGATAATADPPTSTS</sequence>
<keyword evidence="4" id="KW-1185">Reference proteome</keyword>
<evidence type="ECO:0000259" key="2">
    <source>
        <dbReference type="PROSITE" id="PS50937"/>
    </source>
</evidence>
<dbReference type="RefSeq" id="WP_135478282.1">
    <property type="nucleotide sequence ID" value="NZ_SIJK02000017.1"/>
</dbReference>
<reference evidence="3 4" key="1">
    <citation type="submission" date="2021-03" db="EMBL/GenBank/DDBJ databases">
        <authorList>
            <person name="Grouzdev D.S."/>
        </authorList>
    </citation>
    <scope>NUCLEOTIDE SEQUENCE [LARGE SCALE GENOMIC DNA]</scope>
    <source>
        <strain evidence="3 4">M50-1</strain>
    </source>
</reference>
<dbReference type="PRINTS" id="PR00040">
    <property type="entry name" value="HTHMERR"/>
</dbReference>
<dbReference type="SMART" id="SM00422">
    <property type="entry name" value="HTH_MERR"/>
    <property type="match status" value="1"/>
</dbReference>
<evidence type="ECO:0000256" key="1">
    <source>
        <dbReference type="ARBA" id="ARBA00023125"/>
    </source>
</evidence>
<dbReference type="InterPro" id="IPR047057">
    <property type="entry name" value="MerR_fam"/>
</dbReference>
<name>A0ABS4DA09_9CHLR</name>
<evidence type="ECO:0000313" key="3">
    <source>
        <dbReference type="EMBL" id="MBP1466281.1"/>
    </source>
</evidence>
<dbReference type="PANTHER" id="PTHR30204:SF93">
    <property type="entry name" value="HTH MERR-TYPE DOMAIN-CONTAINING PROTEIN"/>
    <property type="match status" value="1"/>
</dbReference>
<dbReference type="SUPFAM" id="SSF46955">
    <property type="entry name" value="Putative DNA-binding domain"/>
    <property type="match status" value="1"/>
</dbReference>
<protein>
    <submittedName>
        <fullName evidence="3">MerR family transcriptional regulator</fullName>
    </submittedName>
</protein>